<name>A0ABR2MP31_9ASPA</name>
<dbReference type="Proteomes" id="UP001412067">
    <property type="component" value="Unassembled WGS sequence"/>
</dbReference>
<evidence type="ECO:0000259" key="1">
    <source>
        <dbReference type="PROSITE" id="PS51382"/>
    </source>
</evidence>
<dbReference type="EMBL" id="JBBWWR010000006">
    <property type="protein sequence ID" value="KAK8965329.1"/>
    <property type="molecule type" value="Genomic_DNA"/>
</dbReference>
<dbReference type="CDD" id="cd14476">
    <property type="entry name" value="SPX_PHO1_like"/>
    <property type="match status" value="1"/>
</dbReference>
<keyword evidence="3" id="KW-1185">Reference proteome</keyword>
<accession>A0ABR2MP31</accession>
<feature type="domain" description="SPX" evidence="1">
    <location>
        <begin position="2"/>
        <end position="272"/>
    </location>
</feature>
<gene>
    <name evidence="2" type="ORF">KSP40_PGU020281</name>
</gene>
<dbReference type="InterPro" id="IPR052486">
    <property type="entry name" value="PHO1"/>
</dbReference>
<dbReference type="PANTHER" id="PTHR48477">
    <property type="entry name" value="PHOSPHATE TRANSPORTER PHO1"/>
    <property type="match status" value="1"/>
</dbReference>
<dbReference type="PROSITE" id="PS51382">
    <property type="entry name" value="SPX"/>
    <property type="match status" value="1"/>
</dbReference>
<dbReference type="InterPro" id="IPR034092">
    <property type="entry name" value="PHO1_SPX"/>
</dbReference>
<dbReference type="InterPro" id="IPR004331">
    <property type="entry name" value="SPX_dom"/>
</dbReference>
<comment type="caution">
    <text evidence="2">The sequence shown here is derived from an EMBL/GenBank/DDBJ whole genome shotgun (WGS) entry which is preliminary data.</text>
</comment>
<reference evidence="2 3" key="1">
    <citation type="journal article" date="2022" name="Nat. Plants">
        <title>Genomes of leafy and leafless Platanthera orchids illuminate the evolution of mycoheterotrophy.</title>
        <authorList>
            <person name="Li M.H."/>
            <person name="Liu K.W."/>
            <person name="Li Z."/>
            <person name="Lu H.C."/>
            <person name="Ye Q.L."/>
            <person name="Zhang D."/>
            <person name="Wang J.Y."/>
            <person name="Li Y.F."/>
            <person name="Zhong Z.M."/>
            <person name="Liu X."/>
            <person name="Yu X."/>
            <person name="Liu D.K."/>
            <person name="Tu X.D."/>
            <person name="Liu B."/>
            <person name="Hao Y."/>
            <person name="Liao X.Y."/>
            <person name="Jiang Y.T."/>
            <person name="Sun W.H."/>
            <person name="Chen J."/>
            <person name="Chen Y.Q."/>
            <person name="Ai Y."/>
            <person name="Zhai J.W."/>
            <person name="Wu S.S."/>
            <person name="Zhou Z."/>
            <person name="Hsiao Y.Y."/>
            <person name="Wu W.L."/>
            <person name="Chen Y.Y."/>
            <person name="Lin Y.F."/>
            <person name="Hsu J.L."/>
            <person name="Li C.Y."/>
            <person name="Wang Z.W."/>
            <person name="Zhao X."/>
            <person name="Zhong W.Y."/>
            <person name="Ma X.K."/>
            <person name="Ma L."/>
            <person name="Huang J."/>
            <person name="Chen G.Z."/>
            <person name="Huang M.Z."/>
            <person name="Huang L."/>
            <person name="Peng D.H."/>
            <person name="Luo Y.B."/>
            <person name="Zou S.Q."/>
            <person name="Chen S.P."/>
            <person name="Lan S."/>
            <person name="Tsai W.C."/>
            <person name="Van de Peer Y."/>
            <person name="Liu Z.J."/>
        </authorList>
    </citation>
    <scope>NUCLEOTIDE SEQUENCE [LARGE SCALE GENOMIC DNA]</scope>
    <source>
        <strain evidence="2">Lor288</strain>
    </source>
</reference>
<sequence length="272" mass="30495">MVKFSKQFGAQLVPEWKDAFVDYWQMKKDLKKLQVLSHNQNSANKSSHEPLSQRLLMPIKKLSFFRDGHRRKHIHRKLASSASKGDLYETELLDQFADTDAARDFFARLDLQLNKVNQFYKGKEKEFVERGDSLRKQMNILVVLKTEMERRRDAKEDQSISDSISCAPRSRCKAVSCSSAPLRFKLFAAVSFRVPPPRSLGPNAACSPTSSPCSLSSVFSLPRSIRLLLRGNNLPSLMATSLPGLRTPVISTSTDKAPPPASCCLCSLLCSS</sequence>
<proteinExistence type="predicted"/>
<protein>
    <recommendedName>
        <fullName evidence="1">SPX domain-containing protein</fullName>
    </recommendedName>
</protein>
<dbReference type="PANTHER" id="PTHR48477:SF1">
    <property type="entry name" value="PHOSPHATE TRANSPORTER PHO1"/>
    <property type="match status" value="1"/>
</dbReference>
<evidence type="ECO:0000313" key="2">
    <source>
        <dbReference type="EMBL" id="KAK8965329.1"/>
    </source>
</evidence>
<organism evidence="2 3">
    <name type="scientific">Platanthera guangdongensis</name>
    <dbReference type="NCBI Taxonomy" id="2320717"/>
    <lineage>
        <taxon>Eukaryota</taxon>
        <taxon>Viridiplantae</taxon>
        <taxon>Streptophyta</taxon>
        <taxon>Embryophyta</taxon>
        <taxon>Tracheophyta</taxon>
        <taxon>Spermatophyta</taxon>
        <taxon>Magnoliopsida</taxon>
        <taxon>Liliopsida</taxon>
        <taxon>Asparagales</taxon>
        <taxon>Orchidaceae</taxon>
        <taxon>Orchidoideae</taxon>
        <taxon>Orchideae</taxon>
        <taxon>Orchidinae</taxon>
        <taxon>Platanthera</taxon>
    </lineage>
</organism>
<evidence type="ECO:0000313" key="3">
    <source>
        <dbReference type="Proteomes" id="UP001412067"/>
    </source>
</evidence>
<dbReference type="Pfam" id="PF03105">
    <property type="entry name" value="SPX"/>
    <property type="match status" value="1"/>
</dbReference>